<dbReference type="EMBL" id="MZGX01000042">
    <property type="protein sequence ID" value="OPX41912.1"/>
    <property type="molecule type" value="Genomic_DNA"/>
</dbReference>
<dbReference type="AlphaFoldDB" id="A0A1V4SDC3"/>
<reference evidence="1 2" key="1">
    <citation type="submission" date="2017-03" db="EMBL/GenBank/DDBJ databases">
        <title>Genome sequence of Clostridium hungatei DSM 14427.</title>
        <authorList>
            <person name="Poehlein A."/>
            <person name="Daniel R."/>
        </authorList>
    </citation>
    <scope>NUCLEOTIDE SEQUENCE [LARGE SCALE GENOMIC DNA]</scope>
    <source>
        <strain evidence="1 2">DSM 14427</strain>
    </source>
</reference>
<proteinExistence type="predicted"/>
<name>A0A1V4SDC3_RUMHU</name>
<accession>A0A1V4SDC3</accession>
<sequence>MSWKNIKIEGISKIDKLVAEFDIWAIPTVPNAKFKIKIFESQSGKYIGYTNLRVKSNFDGSPEGGIGYGKTIDEALEDTLKYFMELVKQKGIELNENDIEYSDPSDF</sequence>
<dbReference type="Proteomes" id="UP000191554">
    <property type="component" value="Unassembled WGS sequence"/>
</dbReference>
<comment type="caution">
    <text evidence="1">The sequence shown here is derived from an EMBL/GenBank/DDBJ whole genome shotgun (WGS) entry which is preliminary data.</text>
</comment>
<evidence type="ECO:0000313" key="2">
    <source>
        <dbReference type="Proteomes" id="UP000191554"/>
    </source>
</evidence>
<gene>
    <name evidence="1" type="ORF">CLHUN_42260</name>
</gene>
<dbReference type="STRING" id="48256.CLHUN_42260"/>
<organism evidence="1 2">
    <name type="scientific">Ruminiclostridium hungatei</name>
    <name type="common">Clostridium hungatei</name>
    <dbReference type="NCBI Taxonomy" id="48256"/>
    <lineage>
        <taxon>Bacteria</taxon>
        <taxon>Bacillati</taxon>
        <taxon>Bacillota</taxon>
        <taxon>Clostridia</taxon>
        <taxon>Eubacteriales</taxon>
        <taxon>Oscillospiraceae</taxon>
        <taxon>Ruminiclostridium</taxon>
    </lineage>
</organism>
<protein>
    <submittedName>
        <fullName evidence="1">Uncharacterized protein</fullName>
    </submittedName>
</protein>
<dbReference type="RefSeq" id="WP_080066669.1">
    <property type="nucleotide sequence ID" value="NZ_MZGX01000042.1"/>
</dbReference>
<evidence type="ECO:0000313" key="1">
    <source>
        <dbReference type="EMBL" id="OPX41912.1"/>
    </source>
</evidence>
<dbReference type="OrthoDB" id="6636498at2"/>
<keyword evidence="2" id="KW-1185">Reference proteome</keyword>